<feature type="compositionally biased region" description="Low complexity" evidence="1">
    <location>
        <begin position="191"/>
        <end position="201"/>
    </location>
</feature>
<protein>
    <submittedName>
        <fullName evidence="3">KIAA1549 like</fullName>
    </submittedName>
</protein>
<dbReference type="Pfam" id="PF12877">
    <property type="entry name" value="KIAA1549"/>
    <property type="match status" value="1"/>
</dbReference>
<dbReference type="Ensembl" id="ENSZLMT00000012957.1">
    <property type="protein sequence ID" value="ENSZLMP00000012609.1"/>
    <property type="gene ID" value="ENSZLMG00000008801.1"/>
</dbReference>
<dbReference type="PANTHER" id="PTHR21590:SF3">
    <property type="entry name" value="UPF0606 PROTEIN KIAA1549L"/>
    <property type="match status" value="1"/>
</dbReference>
<feature type="compositionally biased region" description="Polar residues" evidence="1">
    <location>
        <begin position="961"/>
        <end position="978"/>
    </location>
</feature>
<keyword evidence="2" id="KW-0472">Membrane</keyword>
<feature type="transmembrane region" description="Helical" evidence="2">
    <location>
        <begin position="675"/>
        <end position="699"/>
    </location>
</feature>
<feature type="compositionally biased region" description="Low complexity" evidence="1">
    <location>
        <begin position="1288"/>
        <end position="1302"/>
    </location>
</feature>
<accession>A0A8D2PIC4</accession>
<keyword evidence="2" id="KW-1133">Transmembrane helix</keyword>
<feature type="compositionally biased region" description="Polar residues" evidence="1">
    <location>
        <begin position="1033"/>
        <end position="1042"/>
    </location>
</feature>
<evidence type="ECO:0000313" key="4">
    <source>
        <dbReference type="Proteomes" id="UP000694401"/>
    </source>
</evidence>
<keyword evidence="4" id="KW-1185">Reference proteome</keyword>
<evidence type="ECO:0000313" key="3">
    <source>
        <dbReference type="Ensembl" id="ENSZLMP00000012609.1"/>
    </source>
</evidence>
<feature type="region of interest" description="Disordered" evidence="1">
    <location>
        <begin position="118"/>
        <end position="142"/>
    </location>
</feature>
<feature type="region of interest" description="Disordered" evidence="1">
    <location>
        <begin position="179"/>
        <end position="201"/>
    </location>
</feature>
<feature type="compositionally biased region" description="Polar residues" evidence="1">
    <location>
        <begin position="1265"/>
        <end position="1282"/>
    </location>
</feature>
<feature type="transmembrane region" description="Helical" evidence="2">
    <location>
        <begin position="21"/>
        <end position="41"/>
    </location>
</feature>
<reference evidence="3" key="1">
    <citation type="submission" date="2025-08" db="UniProtKB">
        <authorList>
            <consortium name="Ensembl"/>
        </authorList>
    </citation>
    <scope>IDENTIFICATION</scope>
</reference>
<organism evidence="3 4">
    <name type="scientific">Zosterops lateralis melanops</name>
    <dbReference type="NCBI Taxonomy" id="1220523"/>
    <lineage>
        <taxon>Eukaryota</taxon>
        <taxon>Metazoa</taxon>
        <taxon>Chordata</taxon>
        <taxon>Craniata</taxon>
        <taxon>Vertebrata</taxon>
        <taxon>Euteleostomi</taxon>
        <taxon>Archelosauria</taxon>
        <taxon>Archosauria</taxon>
        <taxon>Dinosauria</taxon>
        <taxon>Saurischia</taxon>
        <taxon>Theropoda</taxon>
        <taxon>Coelurosauria</taxon>
        <taxon>Aves</taxon>
        <taxon>Neognathae</taxon>
        <taxon>Neoaves</taxon>
        <taxon>Telluraves</taxon>
        <taxon>Australaves</taxon>
        <taxon>Passeriformes</taxon>
        <taxon>Sylvioidea</taxon>
        <taxon>Zosteropidae</taxon>
        <taxon>Zosterops</taxon>
    </lineage>
</organism>
<feature type="region of interest" description="Disordered" evidence="1">
    <location>
        <begin position="1151"/>
        <end position="1195"/>
    </location>
</feature>
<dbReference type="PANTHER" id="PTHR21590">
    <property type="entry name" value="SEA DOMAIN-CONTAINING PROTEIN"/>
    <property type="match status" value="1"/>
</dbReference>
<feature type="compositionally biased region" description="Polar residues" evidence="1">
    <location>
        <begin position="784"/>
        <end position="809"/>
    </location>
</feature>
<evidence type="ECO:0000256" key="1">
    <source>
        <dbReference type="SAM" id="MobiDB-lite"/>
    </source>
</evidence>
<keyword evidence="2" id="KW-0812">Transmembrane</keyword>
<reference evidence="3" key="2">
    <citation type="submission" date="2025-09" db="UniProtKB">
        <authorList>
            <consortium name="Ensembl"/>
        </authorList>
    </citation>
    <scope>IDENTIFICATION</scope>
</reference>
<sequence length="1342" mass="146139">MQSKLVFEMMCCASAHVKKEFNVLICFGSFPPLLLFIHVLFSSFCDEHLQMHPTGTQPVLTIPISILSPTRPSTGTKPPSVADISLAQTLENADLLQMIKTTLTSAHSRTLDQLHLSPSLYQGSGHSAPQEPPEVSAESLLRPSSQDMDDTAALTGLPQLGMFATLSSSTPSVTRLRSAVPSRPLPLGTPSISKESTSSSFFSLGTENTPLPSVMALGTPISTLTNSHTATKLTLDLSPVGTQADFPFATRNMTASPLDTPALLITPKSSTATASTLAPTAHAPRQIETTAVTDTQKLPSSDITQTPTPYPLTMTAALTSITASAKTTRLPPPAMELTPAPPGTTAAAAFANMTAAPSLDCRLSANMMALLCLNLTVGYYVTRGRLVFTPAAAAEKLLAYGIGNATADMRQHVPHLQAVLALALPWQSPPAYRFQLKTELQFVGQTDNIQSCKFVQTMEQRLQRAFQDAERKVLNTSNNLTVQILNTSNVSQAVTLFYVVKNQSTTLNGTISSNLLNQLSAELVGFYLTYPPLTIAESLEYPNLDVSESTRDYWVITVIQGVDIALLGLNNQSFARLMEQRLAPLFMMSHQQGRRFRRATTVGSYTVQMVKIQRIPGPKEPAELTYYTLYNGKPLLGTAAAKILSTVDSQRMALTLGYVIQVQADPVVKNPPNNLWIIAAVLAPIAVVTVIIIIITAVLCRKNKNDFKPDTMMNLPQRAKPVQGFDYAKQHLGQQGAEDEVLPVTQETVILPLPVRDAPASQERETTQDGSTIKTAKSNETRKSQSPSQNGSILSNGSGKPSSGRSSLQKVMAPQKAAKDEGRKRNVAMSDEEEGGILFDNMAKSAVDPFDTSSGSVQLIAIKPVPLPAVHAASERSQESAITNGEVNKALKQKSDIEHYRNKLRLKAKRKGYYDFPQVDNSKALTDRKRMYEKNQKELEHILDPDADVSSPFAEPKNRQPLKNSVYRSRQSLNSPSPGETEMDLLVTRERPRRGIRNSGYDTEPEIIEETNVDRINEPRNYGRARQAKGHSETSTLSSQPSIDEVRQQMHMLLEEAFSLASAGHGGQPRQDAYSSAPHLPYSEVVTSAPGTMTRPRAGVQWVPTYRPEMYQYSLPRPAYRFSQLPEMVMGSPPPPVPPRTGPVAVASLRRSTSDIGSKVRIPESSGADQAQHHDQTPFAPGSRAPMSVGPLDQSAFHSGNTVPAVFAIPANRPGFTGYFIPTPPTAYRNQAWMPYAGENELPGQWADSVPLPGYIEAYPRPRYQHSSPSRLPRQYSQQGSLHPSLEQPPLASTAASQQSLADNEPSDAPLTNISTAALVKAIREEVAKLAKKQTDMFEFQV</sequence>
<feature type="region of interest" description="Disordered" evidence="1">
    <location>
        <begin position="942"/>
        <end position="1042"/>
    </location>
</feature>
<dbReference type="InterPro" id="IPR024606">
    <property type="entry name" value="KIAA1549"/>
</dbReference>
<feature type="region of interest" description="Disordered" evidence="1">
    <location>
        <begin position="752"/>
        <end position="830"/>
    </location>
</feature>
<proteinExistence type="predicted"/>
<name>A0A8D2PIC4_ZOSLA</name>
<dbReference type="Proteomes" id="UP000694401">
    <property type="component" value="Unassembled WGS sequence"/>
</dbReference>
<evidence type="ECO:0000256" key="2">
    <source>
        <dbReference type="SAM" id="Phobius"/>
    </source>
</evidence>
<feature type="region of interest" description="Disordered" evidence="1">
    <location>
        <begin position="1261"/>
        <end position="1310"/>
    </location>
</feature>